<sequence>MARRAPAGAAGNGRDQWLPLRDDYFETPLLSSKEKGYLVRKACEAAQEVVERARSVGGPIQWRHVEKAQDVQLYAGFARGTFGAEPTSMCGVTTVPGTVREVASLFDMSTTRSMKEFAAEHRELFYDAIVLHTLSPRTKEKPLHQVTAKWIAVKGPRGLDDRDFCYLECQDKFMDSSGRKGWVLCIHSIKLPGCEDLSREFGFVRGSFYHSGIIVVEADRPGFVDVIHMLQVNLKNNTKTPPAFLRERIVFIGQIKGMLRTKRLNEQRYLSDLELVPKKYRSRCNVCQDSFNLLLLKKMNCRKCGEVVCGACSKEFAITNAKFLETVKLRICMQCYQVITAGQTPGSILDPPQCASGDSES</sequence>
<accession>A0AAD5Q7Z7</accession>
<protein>
    <recommendedName>
        <fullName evidence="9">FYVE-type domain-containing protein</fullName>
    </recommendedName>
</protein>
<dbReference type="AlphaFoldDB" id="A0AAD5Q7Z7"/>
<dbReference type="Gene3D" id="3.30.40.10">
    <property type="entry name" value="Zinc/RING finger domain, C3HC4 (zinc finger)"/>
    <property type="match status" value="1"/>
</dbReference>
<keyword evidence="8" id="KW-1185">Reference proteome</keyword>
<comment type="caution">
    <text evidence="7">The sequence shown here is derived from an EMBL/GenBank/DDBJ whole genome shotgun (WGS) entry which is preliminary data.</text>
</comment>
<evidence type="ECO:0000256" key="2">
    <source>
        <dbReference type="ARBA" id="ARBA00022771"/>
    </source>
</evidence>
<evidence type="ECO:0000256" key="3">
    <source>
        <dbReference type="ARBA" id="ARBA00022833"/>
    </source>
</evidence>
<evidence type="ECO:0008006" key="9">
    <source>
        <dbReference type="Google" id="ProtNLM"/>
    </source>
</evidence>
<feature type="domain" description="FYVE-type" evidence="5">
    <location>
        <begin position="278"/>
        <end position="340"/>
    </location>
</feature>
<dbReference type="SUPFAM" id="SSF55961">
    <property type="entry name" value="Bet v1-like"/>
    <property type="match status" value="1"/>
</dbReference>
<dbReference type="Proteomes" id="UP001209570">
    <property type="component" value="Unassembled WGS sequence"/>
</dbReference>
<dbReference type="Gene3D" id="3.30.530.20">
    <property type="match status" value="1"/>
</dbReference>
<proteinExistence type="predicted"/>
<organism evidence="7 8">
    <name type="scientific">Pythium insidiosum</name>
    <name type="common">Pythiosis disease agent</name>
    <dbReference type="NCBI Taxonomy" id="114742"/>
    <lineage>
        <taxon>Eukaryota</taxon>
        <taxon>Sar</taxon>
        <taxon>Stramenopiles</taxon>
        <taxon>Oomycota</taxon>
        <taxon>Peronosporomycetes</taxon>
        <taxon>Pythiales</taxon>
        <taxon>Pythiaceae</taxon>
        <taxon>Pythium</taxon>
    </lineage>
</organism>
<keyword evidence="2 4" id="KW-0863">Zinc-finger</keyword>
<dbReference type="EMBL" id="JAKCXM010000180">
    <property type="protein sequence ID" value="KAJ0399515.1"/>
    <property type="molecule type" value="Genomic_DNA"/>
</dbReference>
<gene>
    <name evidence="7" type="ORF">P43SY_002180</name>
</gene>
<feature type="domain" description="START" evidence="6">
    <location>
        <begin position="62"/>
        <end position="250"/>
    </location>
</feature>
<dbReference type="GO" id="GO:0008270">
    <property type="term" value="F:zinc ion binding"/>
    <property type="evidence" value="ECO:0007669"/>
    <property type="project" value="UniProtKB-KW"/>
</dbReference>
<reference evidence="7" key="1">
    <citation type="submission" date="2021-12" db="EMBL/GenBank/DDBJ databases">
        <title>Prjna785345.</title>
        <authorList>
            <person name="Rujirawat T."/>
            <person name="Krajaejun T."/>
        </authorList>
    </citation>
    <scope>NUCLEOTIDE SEQUENCE</scope>
    <source>
        <strain evidence="7">Pi057C3</strain>
    </source>
</reference>
<keyword evidence="1" id="KW-0479">Metal-binding</keyword>
<dbReference type="InterPro" id="IPR011011">
    <property type="entry name" value="Znf_FYVE_PHD"/>
</dbReference>
<evidence type="ECO:0000256" key="4">
    <source>
        <dbReference type="PROSITE-ProRule" id="PRU00091"/>
    </source>
</evidence>
<dbReference type="InterPro" id="IPR052727">
    <property type="entry name" value="Rab4/Rab5_effector"/>
</dbReference>
<dbReference type="PANTHER" id="PTHR13510:SF44">
    <property type="entry name" value="RABENOSYN-5"/>
    <property type="match status" value="1"/>
</dbReference>
<keyword evidence="3" id="KW-0862">Zinc</keyword>
<evidence type="ECO:0000259" key="5">
    <source>
        <dbReference type="PROSITE" id="PS50178"/>
    </source>
</evidence>
<dbReference type="PROSITE" id="PS50178">
    <property type="entry name" value="ZF_FYVE"/>
    <property type="match status" value="1"/>
</dbReference>
<evidence type="ECO:0000313" key="7">
    <source>
        <dbReference type="EMBL" id="KAJ0399515.1"/>
    </source>
</evidence>
<dbReference type="PANTHER" id="PTHR13510">
    <property type="entry name" value="FYVE-FINGER-CONTAINING RAB5 EFFECTOR PROTEIN RABENOSYN-5-RELATED"/>
    <property type="match status" value="1"/>
</dbReference>
<dbReference type="SMART" id="SM00064">
    <property type="entry name" value="FYVE"/>
    <property type="match status" value="1"/>
</dbReference>
<evidence type="ECO:0000259" key="6">
    <source>
        <dbReference type="PROSITE" id="PS50848"/>
    </source>
</evidence>
<dbReference type="Pfam" id="PF01363">
    <property type="entry name" value="FYVE"/>
    <property type="match status" value="1"/>
</dbReference>
<evidence type="ECO:0000256" key="1">
    <source>
        <dbReference type="ARBA" id="ARBA00022723"/>
    </source>
</evidence>
<dbReference type="InterPro" id="IPR000306">
    <property type="entry name" value="Znf_FYVE"/>
</dbReference>
<dbReference type="InterPro" id="IPR017455">
    <property type="entry name" value="Znf_FYVE-rel"/>
</dbReference>
<dbReference type="GO" id="GO:0008289">
    <property type="term" value="F:lipid binding"/>
    <property type="evidence" value="ECO:0007669"/>
    <property type="project" value="InterPro"/>
</dbReference>
<dbReference type="InterPro" id="IPR002913">
    <property type="entry name" value="START_lipid-bd_dom"/>
</dbReference>
<evidence type="ECO:0000313" key="8">
    <source>
        <dbReference type="Proteomes" id="UP001209570"/>
    </source>
</evidence>
<dbReference type="InterPro" id="IPR023393">
    <property type="entry name" value="START-like_dom_sf"/>
</dbReference>
<name>A0AAD5Q7Z7_PYTIN</name>
<dbReference type="PROSITE" id="PS50848">
    <property type="entry name" value="START"/>
    <property type="match status" value="1"/>
</dbReference>
<dbReference type="InterPro" id="IPR013083">
    <property type="entry name" value="Znf_RING/FYVE/PHD"/>
</dbReference>
<dbReference type="SUPFAM" id="SSF57903">
    <property type="entry name" value="FYVE/PHD zinc finger"/>
    <property type="match status" value="1"/>
</dbReference>